<name>A0A3R8RXY7_9MICO</name>
<evidence type="ECO:0000313" key="2">
    <source>
        <dbReference type="EMBL" id="RRR18389.1"/>
    </source>
</evidence>
<feature type="transmembrane region" description="Helical" evidence="1">
    <location>
        <begin position="264"/>
        <end position="285"/>
    </location>
</feature>
<accession>A0A3R8RXY7</accession>
<sequence length="383" mass="39408">MTTNTPAPSLTDTDRPAAAPRALLLAAVLASALIALLGAAWALAPDADLLGGPPDRTPLELLLGPTGAVATLAAVSLLGVGAALTALSRRLPRPALLTVAAAQVLVAGVGMGSMSTLSTAGYLLALAMPAVVGLLVVQVIRRYPRLRVPVAGIVVIALAAGALFLGEALLDLAGYLLPAFVAEIPMISTTLLLVAGGALWAALAAAALRSDGSAARLAARVTRHRVPLTLVAAACPLPYALIRLSWLTPWPLMAPDGLELSTRLWGLVLSSGSWLAVVLTLGLILPWGERFPRWMPVVAGREVPIAVAVVPGGAVAALFTFAAVPMLVGAEMMTAADRLLFAVTFPCWLWGPALALAVRGYIGHRRDQERRGSAPEVAGARRA</sequence>
<feature type="transmembrane region" description="Helical" evidence="1">
    <location>
        <begin position="339"/>
        <end position="362"/>
    </location>
</feature>
<feature type="transmembrane region" description="Helical" evidence="1">
    <location>
        <begin position="305"/>
        <end position="327"/>
    </location>
</feature>
<dbReference type="RefSeq" id="WP_126986803.1">
    <property type="nucleotide sequence ID" value="NZ_ML133855.1"/>
</dbReference>
<feature type="transmembrane region" description="Helical" evidence="1">
    <location>
        <begin position="94"/>
        <end position="114"/>
    </location>
</feature>
<protein>
    <submittedName>
        <fullName evidence="2">Uncharacterized protein</fullName>
    </submittedName>
</protein>
<keyword evidence="1" id="KW-1133">Transmembrane helix</keyword>
<evidence type="ECO:0000256" key="1">
    <source>
        <dbReference type="SAM" id="Phobius"/>
    </source>
</evidence>
<feature type="transmembrane region" description="Helical" evidence="1">
    <location>
        <begin position="120"/>
        <end position="139"/>
    </location>
</feature>
<dbReference type="EMBL" id="QOCI01000007">
    <property type="protein sequence ID" value="RRR18389.1"/>
    <property type="molecule type" value="Genomic_DNA"/>
</dbReference>
<dbReference type="Proteomes" id="UP000274327">
    <property type="component" value="Unassembled WGS sequence"/>
</dbReference>
<evidence type="ECO:0000313" key="3">
    <source>
        <dbReference type="Proteomes" id="UP000274327"/>
    </source>
</evidence>
<comment type="caution">
    <text evidence="2">The sequence shown here is derived from an EMBL/GenBank/DDBJ whole genome shotgun (WGS) entry which is preliminary data.</text>
</comment>
<keyword evidence="1" id="KW-0812">Transmembrane</keyword>
<feature type="transmembrane region" description="Helical" evidence="1">
    <location>
        <begin position="186"/>
        <end position="206"/>
    </location>
</feature>
<keyword evidence="3" id="KW-1185">Reference proteome</keyword>
<keyword evidence="1" id="KW-0472">Membrane</keyword>
<organism evidence="2 3">
    <name type="scientific">Brachybacterium paraconglomeratum</name>
    <dbReference type="NCBI Taxonomy" id="173362"/>
    <lineage>
        <taxon>Bacteria</taxon>
        <taxon>Bacillati</taxon>
        <taxon>Actinomycetota</taxon>
        <taxon>Actinomycetes</taxon>
        <taxon>Micrococcales</taxon>
        <taxon>Dermabacteraceae</taxon>
        <taxon>Brachybacterium</taxon>
    </lineage>
</organism>
<feature type="transmembrane region" description="Helical" evidence="1">
    <location>
        <begin position="226"/>
        <end position="244"/>
    </location>
</feature>
<reference evidence="2 3" key="1">
    <citation type="submission" date="2018-07" db="EMBL/GenBank/DDBJ databases">
        <title>Brachybacteriurn paraconglorneratum KCTC 9916.</title>
        <authorList>
            <person name="Li Y."/>
        </authorList>
    </citation>
    <scope>NUCLEOTIDE SEQUENCE [LARGE SCALE GENOMIC DNA]</scope>
    <source>
        <strain evidence="2 3">KCTC 9916</strain>
    </source>
</reference>
<dbReference type="GeneID" id="78121204"/>
<feature type="transmembrane region" description="Helical" evidence="1">
    <location>
        <begin position="22"/>
        <end position="43"/>
    </location>
</feature>
<feature type="transmembrane region" description="Helical" evidence="1">
    <location>
        <begin position="63"/>
        <end position="87"/>
    </location>
</feature>
<gene>
    <name evidence="2" type="ORF">DS079_09235</name>
</gene>
<dbReference type="AlphaFoldDB" id="A0A3R8RXY7"/>
<feature type="transmembrane region" description="Helical" evidence="1">
    <location>
        <begin position="146"/>
        <end position="166"/>
    </location>
</feature>
<proteinExistence type="predicted"/>